<sequence>MAEEIIGNDSQAQQELTQQLVRRIEASLLPDEKGLAENDLHKAAAFILEAAETRKSGTPTILIRSTTGPRRFLRIACINKDMPFLVDSIAATVAEFDVQIDRLVHPIVSVERDDQGRLTGIAEHGSETGSDQESMIYLETGRLDARQRRELFNALEVTLADVRAAVADWPEMRTRLQEDADQLQDSEGAALLRWLGDGMMTHLGHITRNRAGEQVVNLGICRESAKDLLSDKAWDTAFAWFDGHFGKSDSHQDRLPLIVKANRVSHVHRRIPLDLFVMPVMEDGKVTAISIHAGVWTSSALATPPNEVPRLRQQFAAIMDKLHLQEASHDAKSLTHALTTLPHDIIIGFSDDDIARIATLMMSLSDRPRPRLALVTAPLQRHLFGFVWFPRDMLSTSMRQQIGHMLEEETGASILDWSLAVEGGNLVMLRYVLDFRGHLNTPDEAAVNARLVEMLRGWTEAVEHELADNEEPGRAAALATRYADAFPPSYRTDYGAREAAQDIERVRRLTSGEDNNPEGRDARLYRMAGDAECDLRLKVYQLGGWLPLSDAVPALENFGFRVLAEIPTELDNGKIGTVHDFKLGLLAGDKADQLMERAEEIETAITAVLNNLAENDVFNRLVVGTALAAEEVNWLRAFYRYLRQCGVSFTIYTVVDALRGAPDVTRALITLFRTRHDPAFDGDRATAAEEADTAIRAGLANVAAINDDRLLRLYWACIHASLRTNAFALAAQEALAFKFDSAEVPGLPKPVPWREIFVYSRRVEGIHLRAGAVARGGLRWSDRRDDFRTEVLGLMKAQRVKNAVIVPTGAKGGFYPKQLPDPATDREGWAAEGQASYEIFIRTLLSITDNIVGEAVTHPDDVVIHDGEDPYFVVAADKGTARFSDVANGIAESRDFWLDDAFASGGSHGYDHKAMGITAKGAWISVQRHFLEMGVDVQTDSVRVIGCGDMSGDVFGNGMLLSKAIKLVAAFDHRHIFLDPDPDPAKSWNERKRLFDLPRSSWADYSKELLSKGGGIFPRSMKRIPLSEEVRAMLGTEETELDPDTLISTILKSQVDLLWFGGIGTYIKAERENNVQVGDPTNDSLRVDAQDMQVKVIGEGANLGVTQAGRIEFALNGGRINTDFIDNSAGVDCSDNEVNIKIALAAAVRSGMLDKDKRNVLLASMTDEVSDLVLEDNRLQALALSIAEIGGAKAVPALTSLIDTLEEVGELDRKTEGLADNDALSRRAGDGHGLTRPELAILLSNSKLVMQAAIEECELGRDDALIPLLLADFPQEMRETYRQQILDHPLRKEIVATIIANQIINRMGPVHPFELAEEEGASLDQVAAAFCASARLLKMEESWSALEKADMPESARLMLFDWSAQALRSHMADLLRVTGGNIAVGPLVDSLQADIDILRREVDGLLASEGRDHARRMIDEMREAGAPEGFALDVARLFKIDGAIGLSSLAMDTGVSVTCLADAFVDLGHQMGIDWAQSRAAVMNPSDPWERLLVAGLARDFQQMRLDFLRSFAKRHDLQATADTAIAQWVDNHEAALKRFRHVIARAQSSASIAPSMLAQIATQARNILQR</sequence>
<dbReference type="InterPro" id="IPR028971">
    <property type="entry name" value="NAD-GDH_cat"/>
</dbReference>
<comment type="caution">
    <text evidence="7">The sequence shown here is derived from an EMBL/GenBank/DDBJ whole genome shotgun (WGS) entry which is preliminary data.</text>
</comment>
<dbReference type="OrthoDB" id="9758052at2"/>
<evidence type="ECO:0000313" key="8">
    <source>
        <dbReference type="Proteomes" id="UP000460561"/>
    </source>
</evidence>
<dbReference type="PIRSF" id="PIRSF036761">
    <property type="entry name" value="GDH_Mll4104"/>
    <property type="match status" value="1"/>
</dbReference>
<dbReference type="InterPro" id="IPR046346">
    <property type="entry name" value="Aminoacid_DH-like_N_sf"/>
</dbReference>
<dbReference type="InterPro" id="IPR049062">
    <property type="entry name" value="NAD_Glu_DH_ACT2"/>
</dbReference>
<evidence type="ECO:0000259" key="6">
    <source>
        <dbReference type="Pfam" id="PF21077"/>
    </source>
</evidence>
<dbReference type="SUPFAM" id="SSF51735">
    <property type="entry name" value="NAD(P)-binding Rossmann-fold domains"/>
    <property type="match status" value="1"/>
</dbReference>
<dbReference type="InterPro" id="IPR007780">
    <property type="entry name" value="NAD_Glu_DH_bac"/>
</dbReference>
<dbReference type="Pfam" id="PF21079">
    <property type="entry name" value="GDH_HM2"/>
    <property type="match status" value="1"/>
</dbReference>
<dbReference type="Pfam" id="PF21075">
    <property type="entry name" value="GDH_ACT1"/>
    <property type="match status" value="1"/>
</dbReference>
<evidence type="ECO:0000259" key="4">
    <source>
        <dbReference type="Pfam" id="PF21075"/>
    </source>
</evidence>
<dbReference type="RefSeq" id="WP_160739554.1">
    <property type="nucleotide sequence ID" value="NZ_WTYQ01000003.1"/>
</dbReference>
<dbReference type="InterPro" id="IPR024727">
    <property type="entry name" value="NAD_Glu_DH_N_ACT1"/>
</dbReference>
<dbReference type="InterPro" id="IPR049059">
    <property type="entry name" value="NAD_Glu_DH_HM1"/>
</dbReference>
<gene>
    <name evidence="7" type="ORF">GRI39_10020</name>
</gene>
<protein>
    <submittedName>
        <fullName evidence="7">Glutamate dehydrogenase</fullName>
    </submittedName>
</protein>
<dbReference type="SUPFAM" id="SSF53223">
    <property type="entry name" value="Aminoacid dehydrogenase-like, N-terminal domain"/>
    <property type="match status" value="1"/>
</dbReference>
<evidence type="ECO:0000259" key="2">
    <source>
        <dbReference type="Pfam" id="PF05088"/>
    </source>
</evidence>
<feature type="domain" description="NAD-specific glutamate dehydrogenase C-terminal" evidence="3">
    <location>
        <begin position="1231"/>
        <end position="1559"/>
    </location>
</feature>
<dbReference type="Pfam" id="PF21078">
    <property type="entry name" value="GDH_HM3"/>
    <property type="match status" value="1"/>
</dbReference>
<dbReference type="Pfam" id="PF21076">
    <property type="entry name" value="GDH_ACT2"/>
    <property type="match status" value="1"/>
</dbReference>
<dbReference type="Gene3D" id="3.40.50.720">
    <property type="entry name" value="NAD(P)-binding Rossmann-like Domain"/>
    <property type="match status" value="1"/>
</dbReference>
<dbReference type="InterPro" id="IPR036291">
    <property type="entry name" value="NAD(P)-bd_dom_sf"/>
</dbReference>
<dbReference type="PANTHER" id="PTHR43403">
    <property type="entry name" value="NAD-SPECIFIC GLUTAMATE DEHYDROGENASE"/>
    <property type="match status" value="1"/>
</dbReference>
<name>A0A845AAU4_9SPHN</name>
<dbReference type="InterPro" id="IPR048381">
    <property type="entry name" value="GDH_C"/>
</dbReference>
<dbReference type="InterPro" id="IPR049056">
    <property type="entry name" value="NAD_Glu_DH_HM3"/>
</dbReference>
<dbReference type="Pfam" id="PF21073">
    <property type="entry name" value="GDH_HM1"/>
    <property type="match status" value="1"/>
</dbReference>
<proteinExistence type="predicted"/>
<evidence type="ECO:0000256" key="1">
    <source>
        <dbReference type="ARBA" id="ARBA00023002"/>
    </source>
</evidence>
<dbReference type="GO" id="GO:0004069">
    <property type="term" value="F:L-aspartate:2-oxoglutarate aminotransferase activity"/>
    <property type="evidence" value="ECO:0007669"/>
    <property type="project" value="InterPro"/>
</dbReference>
<evidence type="ECO:0000313" key="7">
    <source>
        <dbReference type="EMBL" id="MXP26373.1"/>
    </source>
</evidence>
<dbReference type="PANTHER" id="PTHR43403:SF1">
    <property type="entry name" value="NAD-SPECIFIC GLUTAMATE DEHYDROGENASE"/>
    <property type="match status" value="1"/>
</dbReference>
<evidence type="ECO:0000259" key="5">
    <source>
        <dbReference type="Pfam" id="PF21076"/>
    </source>
</evidence>
<dbReference type="Pfam" id="PF05088">
    <property type="entry name" value="Bac_GDH_CD"/>
    <property type="match status" value="1"/>
</dbReference>
<organism evidence="7 8">
    <name type="scientific">Altericroceibacterium indicum</name>
    <dbReference type="NCBI Taxonomy" id="374177"/>
    <lineage>
        <taxon>Bacteria</taxon>
        <taxon>Pseudomonadati</taxon>
        <taxon>Pseudomonadota</taxon>
        <taxon>Alphaproteobacteria</taxon>
        <taxon>Sphingomonadales</taxon>
        <taxon>Erythrobacteraceae</taxon>
        <taxon>Altericroceibacterium</taxon>
    </lineage>
</organism>
<dbReference type="Proteomes" id="UP000460561">
    <property type="component" value="Unassembled WGS sequence"/>
</dbReference>
<evidence type="ECO:0000259" key="3">
    <source>
        <dbReference type="Pfam" id="PF21074"/>
    </source>
</evidence>
<feature type="domain" description="NAD-glutamate dehydrogenase ACT2" evidence="5">
    <location>
        <begin position="372"/>
        <end position="459"/>
    </location>
</feature>
<dbReference type="InterPro" id="IPR049058">
    <property type="entry name" value="NAD_Glu_DH_HM2"/>
</dbReference>
<keyword evidence="8" id="KW-1185">Reference proteome</keyword>
<feature type="domain" description="NAD-glutamate dehydrogenase ACT3" evidence="6">
    <location>
        <begin position="522"/>
        <end position="592"/>
    </location>
</feature>
<reference evidence="7 8" key="1">
    <citation type="submission" date="2019-12" db="EMBL/GenBank/DDBJ databases">
        <title>Genomic-based taxomic classification of the family Erythrobacteraceae.</title>
        <authorList>
            <person name="Xu L."/>
        </authorList>
    </citation>
    <scope>NUCLEOTIDE SEQUENCE [LARGE SCALE GENOMIC DNA]</scope>
    <source>
        <strain evidence="7 8">DSM 18604</strain>
    </source>
</reference>
<feature type="domain" description="NAD-glutamate dehydrogenase catalytic" evidence="2">
    <location>
        <begin position="695"/>
        <end position="1186"/>
    </location>
</feature>
<dbReference type="GO" id="GO:0004352">
    <property type="term" value="F:glutamate dehydrogenase (NAD+) activity"/>
    <property type="evidence" value="ECO:0007669"/>
    <property type="project" value="InterPro"/>
</dbReference>
<dbReference type="Pfam" id="PF21074">
    <property type="entry name" value="GDH_C"/>
    <property type="match status" value="1"/>
</dbReference>
<keyword evidence="1" id="KW-0560">Oxidoreductase</keyword>
<accession>A0A845AAU4</accession>
<dbReference type="Pfam" id="PF21077">
    <property type="entry name" value="GDH_ACT3"/>
    <property type="match status" value="1"/>
</dbReference>
<feature type="domain" description="NAD-glutamate dehydrogenase N-terminal ACT1" evidence="4">
    <location>
        <begin position="33"/>
        <end position="150"/>
    </location>
</feature>
<dbReference type="GO" id="GO:0006538">
    <property type="term" value="P:L-glutamate catabolic process"/>
    <property type="evidence" value="ECO:0007669"/>
    <property type="project" value="InterPro"/>
</dbReference>
<dbReference type="InterPro" id="IPR049064">
    <property type="entry name" value="NAD_Glu_DH_ACT3"/>
</dbReference>
<dbReference type="EMBL" id="WTYQ01000003">
    <property type="protein sequence ID" value="MXP26373.1"/>
    <property type="molecule type" value="Genomic_DNA"/>
</dbReference>